<dbReference type="AlphaFoldDB" id="A0A7X2H7T5"/>
<organism evidence="2 3">
    <name type="scientific">Paenibacillus monticola</name>
    <dbReference type="NCBI Taxonomy" id="2666075"/>
    <lineage>
        <taxon>Bacteria</taxon>
        <taxon>Bacillati</taxon>
        <taxon>Bacillota</taxon>
        <taxon>Bacilli</taxon>
        <taxon>Bacillales</taxon>
        <taxon>Paenibacillaceae</taxon>
        <taxon>Paenibacillus</taxon>
    </lineage>
</organism>
<dbReference type="InterPro" id="IPR052718">
    <property type="entry name" value="NmrA-type_oxidoreductase"/>
</dbReference>
<name>A0A7X2H7T5_9BACL</name>
<evidence type="ECO:0000313" key="3">
    <source>
        <dbReference type="Proteomes" id="UP000463051"/>
    </source>
</evidence>
<evidence type="ECO:0000313" key="2">
    <source>
        <dbReference type="EMBL" id="MRN55122.1"/>
    </source>
</evidence>
<dbReference type="CDD" id="cd05269">
    <property type="entry name" value="TMR_SDR_a"/>
    <property type="match status" value="1"/>
</dbReference>
<dbReference type="Proteomes" id="UP000463051">
    <property type="component" value="Unassembled WGS sequence"/>
</dbReference>
<proteinExistence type="predicted"/>
<dbReference type="Gene3D" id="3.90.25.10">
    <property type="entry name" value="UDP-galactose 4-epimerase, domain 1"/>
    <property type="match status" value="1"/>
</dbReference>
<dbReference type="PANTHER" id="PTHR47129:SF1">
    <property type="entry name" value="NMRA-LIKE DOMAIN-CONTAINING PROTEIN"/>
    <property type="match status" value="1"/>
</dbReference>
<keyword evidence="3" id="KW-1185">Reference proteome</keyword>
<accession>A0A7X2H7T5</accession>
<comment type="caution">
    <text evidence="2">The sequence shown here is derived from an EMBL/GenBank/DDBJ whole genome shotgun (WGS) entry which is preliminary data.</text>
</comment>
<sequence>MSILITGATGKLGSLIIEQLLQKVPSSQIIACVRHTEKAEHYIKLGIEVRFGDYDQLESIEMAFSGITQLLLISSSHTDDSVRLVQHSNVIAAAKKAGVKQLLYTSFAFPRQGPIPTNHVHRLTEQVIFESGLDYTILRNALYTDFVGVLGLNEAIDSGKFITYPGNWQFNTVTRQDLAIGTAQILTTSGHVNQIYELTAPRPWDFSELSAILSELAGKPVVHREDSSIQNWIYAFLSKIDTVSTSEDLERFMGCPITPLKDSILPFINPVK</sequence>
<dbReference type="PANTHER" id="PTHR47129">
    <property type="entry name" value="QUINONE OXIDOREDUCTASE 2"/>
    <property type="match status" value="1"/>
</dbReference>
<dbReference type="InterPro" id="IPR036291">
    <property type="entry name" value="NAD(P)-bd_dom_sf"/>
</dbReference>
<evidence type="ECO:0000259" key="1">
    <source>
        <dbReference type="Pfam" id="PF13460"/>
    </source>
</evidence>
<dbReference type="EMBL" id="WJXB01000007">
    <property type="protein sequence ID" value="MRN55122.1"/>
    <property type="molecule type" value="Genomic_DNA"/>
</dbReference>
<reference evidence="2 3" key="1">
    <citation type="submission" date="2019-11" db="EMBL/GenBank/DDBJ databases">
        <title>Paenibacillus monticola sp. nov., a novel PGPR strain isolated from mountain sample in China.</title>
        <authorList>
            <person name="Zhao Q."/>
            <person name="Li H.-P."/>
            <person name="Zhang J.-L."/>
        </authorList>
    </citation>
    <scope>NUCLEOTIDE SEQUENCE [LARGE SCALE GENOMIC DNA]</scope>
    <source>
        <strain evidence="2 3">LC-T2</strain>
    </source>
</reference>
<dbReference type="RefSeq" id="WP_154120627.1">
    <property type="nucleotide sequence ID" value="NZ_WJXB01000007.1"/>
</dbReference>
<protein>
    <submittedName>
        <fullName evidence="2">NAD(P)H-binding protein</fullName>
    </submittedName>
</protein>
<dbReference type="InterPro" id="IPR016040">
    <property type="entry name" value="NAD(P)-bd_dom"/>
</dbReference>
<gene>
    <name evidence="2" type="ORF">GJB61_19260</name>
</gene>
<dbReference type="SUPFAM" id="SSF51735">
    <property type="entry name" value="NAD(P)-binding Rossmann-fold domains"/>
    <property type="match status" value="1"/>
</dbReference>
<feature type="domain" description="NAD(P)-binding" evidence="1">
    <location>
        <begin position="7"/>
        <end position="187"/>
    </location>
</feature>
<dbReference type="Pfam" id="PF13460">
    <property type="entry name" value="NAD_binding_10"/>
    <property type="match status" value="1"/>
</dbReference>
<dbReference type="Gene3D" id="3.40.50.720">
    <property type="entry name" value="NAD(P)-binding Rossmann-like Domain"/>
    <property type="match status" value="1"/>
</dbReference>